<feature type="region of interest" description="Disordered" evidence="1">
    <location>
        <begin position="175"/>
        <end position="204"/>
    </location>
</feature>
<evidence type="ECO:0000256" key="1">
    <source>
        <dbReference type="SAM" id="MobiDB-lite"/>
    </source>
</evidence>
<evidence type="ECO:0000313" key="2">
    <source>
        <dbReference type="EMBL" id="MQL97120.1"/>
    </source>
</evidence>
<feature type="compositionally biased region" description="Low complexity" evidence="1">
    <location>
        <begin position="33"/>
        <end position="54"/>
    </location>
</feature>
<dbReference type="OrthoDB" id="784906at2759"/>
<keyword evidence="3" id="KW-1185">Reference proteome</keyword>
<organism evidence="2 3">
    <name type="scientific">Colocasia esculenta</name>
    <name type="common">Wild taro</name>
    <name type="synonym">Arum esculentum</name>
    <dbReference type="NCBI Taxonomy" id="4460"/>
    <lineage>
        <taxon>Eukaryota</taxon>
        <taxon>Viridiplantae</taxon>
        <taxon>Streptophyta</taxon>
        <taxon>Embryophyta</taxon>
        <taxon>Tracheophyta</taxon>
        <taxon>Spermatophyta</taxon>
        <taxon>Magnoliopsida</taxon>
        <taxon>Liliopsida</taxon>
        <taxon>Araceae</taxon>
        <taxon>Aroideae</taxon>
        <taxon>Colocasieae</taxon>
        <taxon>Colocasia</taxon>
    </lineage>
</organism>
<feature type="compositionally biased region" description="Basic residues" evidence="1">
    <location>
        <begin position="19"/>
        <end position="32"/>
    </location>
</feature>
<dbReference type="AlphaFoldDB" id="A0A843VUA6"/>
<dbReference type="PANTHER" id="PTHR31343">
    <property type="entry name" value="T15D22.8"/>
    <property type="match status" value="1"/>
</dbReference>
<protein>
    <submittedName>
        <fullName evidence="2">Uncharacterized protein</fullName>
    </submittedName>
</protein>
<comment type="caution">
    <text evidence="2">The sequence shown here is derived from an EMBL/GenBank/DDBJ whole genome shotgun (WGS) entry which is preliminary data.</text>
</comment>
<proteinExistence type="predicted"/>
<dbReference type="Pfam" id="PF05623">
    <property type="entry name" value="DUF789"/>
    <property type="match status" value="1"/>
</dbReference>
<dbReference type="Proteomes" id="UP000652761">
    <property type="component" value="Unassembled WGS sequence"/>
</dbReference>
<dbReference type="InterPro" id="IPR008507">
    <property type="entry name" value="DUF789"/>
</dbReference>
<sequence>MLGTSMQFGRGEDRFFPARPRRNYGHHHHRNLQRSQSAGARGAANGGSASPAAPVTTGKFAVLDDREPENSKPAEVPVFPTPAEGIGRSSNLDRFLESTTPTVPAQYLPKTTIRGWRTCDVEYRPYFVLGDLWESFKEWSAYGAGVPLVMNETNSVMQYYVPYLSGIQLYGEPTREPVNLRGPGEESDSDCSRDSTSDGSSDSELERGLKYSWDWNHRHHVSVSALRMDRLSLREKHVDSQEGSSSDDREADNSQGLLLFEFLERDLPYSREPLADKATSVPDISSSFQISDLACRFPGLKTLRSCDLLSSSWISVAWYPIYRIPTGPTLRDLDACFLTFHFLSTPRIESHFGTGSMCDPDGIPKISLPTFGLASYKLKGSMWSSNAGSERANSLLQVADTWLRGLHVTHPDYQFFSSHGSYRR</sequence>
<gene>
    <name evidence="2" type="ORF">Taro_029804</name>
</gene>
<name>A0A843VUA6_COLES</name>
<dbReference type="PANTHER" id="PTHR31343:SF42">
    <property type="entry name" value="T15D22.8"/>
    <property type="match status" value="1"/>
</dbReference>
<feature type="region of interest" description="Disordered" evidence="1">
    <location>
        <begin position="1"/>
        <end position="55"/>
    </location>
</feature>
<evidence type="ECO:0000313" key="3">
    <source>
        <dbReference type="Proteomes" id="UP000652761"/>
    </source>
</evidence>
<reference evidence="2" key="1">
    <citation type="submission" date="2017-07" db="EMBL/GenBank/DDBJ databases">
        <title>Taro Niue Genome Assembly and Annotation.</title>
        <authorList>
            <person name="Atibalentja N."/>
            <person name="Keating K."/>
            <person name="Fields C.J."/>
        </authorList>
    </citation>
    <scope>NUCLEOTIDE SEQUENCE</scope>
    <source>
        <strain evidence="2">Niue_2</strain>
        <tissue evidence="2">Leaf</tissue>
    </source>
</reference>
<dbReference type="EMBL" id="NMUH01002004">
    <property type="protein sequence ID" value="MQL97120.1"/>
    <property type="molecule type" value="Genomic_DNA"/>
</dbReference>
<accession>A0A843VUA6</accession>